<evidence type="ECO:0000313" key="6">
    <source>
        <dbReference type="EMBL" id="VAW29940.1"/>
    </source>
</evidence>
<dbReference type="InterPro" id="IPR005727">
    <property type="entry name" value="Ribosomal_uL22_bac/chlpt-type"/>
</dbReference>
<evidence type="ECO:0000256" key="2">
    <source>
        <dbReference type="ARBA" id="ARBA00022730"/>
    </source>
</evidence>
<accession>A0A3B0ULF9</accession>
<dbReference type="GO" id="GO:0022625">
    <property type="term" value="C:cytosolic large ribosomal subunit"/>
    <property type="evidence" value="ECO:0007669"/>
    <property type="project" value="TreeGrafter"/>
</dbReference>
<dbReference type="InterPro" id="IPR036394">
    <property type="entry name" value="Ribosomal_uL22_sf"/>
</dbReference>
<evidence type="ECO:0000256" key="5">
    <source>
        <dbReference type="ARBA" id="ARBA00023274"/>
    </source>
</evidence>
<dbReference type="Pfam" id="PF00237">
    <property type="entry name" value="Ribosomal_L22"/>
    <property type="match status" value="1"/>
</dbReference>
<dbReference type="HAMAP" id="MF_01331_B">
    <property type="entry name" value="Ribosomal_uL22_B"/>
    <property type="match status" value="1"/>
</dbReference>
<gene>
    <name evidence="6" type="ORF">MNBD_BACTEROID07-575</name>
</gene>
<name>A0A3B0ULF9_9ZZZZ</name>
<organism evidence="6">
    <name type="scientific">hydrothermal vent metagenome</name>
    <dbReference type="NCBI Taxonomy" id="652676"/>
    <lineage>
        <taxon>unclassified sequences</taxon>
        <taxon>metagenomes</taxon>
        <taxon>ecological metagenomes</taxon>
    </lineage>
</organism>
<evidence type="ECO:0000256" key="4">
    <source>
        <dbReference type="ARBA" id="ARBA00022980"/>
    </source>
</evidence>
<dbReference type="SUPFAM" id="SSF54843">
    <property type="entry name" value="Ribosomal protein L22"/>
    <property type="match status" value="1"/>
</dbReference>
<dbReference type="InterPro" id="IPR001063">
    <property type="entry name" value="Ribosomal_uL22"/>
</dbReference>
<dbReference type="EMBL" id="UOET01000446">
    <property type="protein sequence ID" value="VAW29940.1"/>
    <property type="molecule type" value="Genomic_DNA"/>
</dbReference>
<keyword evidence="2" id="KW-0699">rRNA-binding</keyword>
<dbReference type="GO" id="GO:0019843">
    <property type="term" value="F:rRNA binding"/>
    <property type="evidence" value="ECO:0007669"/>
    <property type="project" value="UniProtKB-KW"/>
</dbReference>
<dbReference type="InterPro" id="IPR047867">
    <property type="entry name" value="Ribosomal_uL22_bac/org-type"/>
</dbReference>
<keyword evidence="4 6" id="KW-0689">Ribosomal protein</keyword>
<comment type="similarity">
    <text evidence="1">Belongs to the universal ribosomal protein uL22 family.</text>
</comment>
<dbReference type="AlphaFoldDB" id="A0A3B0ULF9"/>
<dbReference type="PANTHER" id="PTHR13501:SF8">
    <property type="entry name" value="LARGE RIBOSOMAL SUBUNIT PROTEIN UL22M"/>
    <property type="match status" value="1"/>
</dbReference>
<dbReference type="GO" id="GO:0006412">
    <property type="term" value="P:translation"/>
    <property type="evidence" value="ECO:0007669"/>
    <property type="project" value="InterPro"/>
</dbReference>
<dbReference type="PANTHER" id="PTHR13501">
    <property type="entry name" value="CHLOROPLAST 50S RIBOSOMAL PROTEIN L22-RELATED"/>
    <property type="match status" value="1"/>
</dbReference>
<keyword evidence="5" id="KW-0687">Ribonucleoprotein</keyword>
<evidence type="ECO:0000256" key="1">
    <source>
        <dbReference type="ARBA" id="ARBA00009451"/>
    </source>
</evidence>
<protein>
    <submittedName>
        <fullName evidence="6">LSU ribosomal protein L22p (L17e)</fullName>
    </submittedName>
</protein>
<dbReference type="NCBIfam" id="TIGR01044">
    <property type="entry name" value="rplV_bact"/>
    <property type="match status" value="1"/>
</dbReference>
<sequence>MKAELVGYNQSPRKVRLVTDLVKGKKVVRALAELTFLKKRAADPVAKLIRSAVANAAQKGVKEEDLRIVNITVDSAGMLKRFRARAFGRGATIRHRKSRMTVTLFEEKTANEEETA</sequence>
<evidence type="ECO:0000256" key="3">
    <source>
        <dbReference type="ARBA" id="ARBA00022884"/>
    </source>
</evidence>
<keyword evidence="3" id="KW-0694">RNA-binding</keyword>
<dbReference type="Gene3D" id="3.90.470.10">
    <property type="entry name" value="Ribosomal protein L22/L17"/>
    <property type="match status" value="1"/>
</dbReference>
<reference evidence="6" key="1">
    <citation type="submission" date="2018-06" db="EMBL/GenBank/DDBJ databases">
        <authorList>
            <person name="Zhirakovskaya E."/>
        </authorList>
    </citation>
    <scope>NUCLEOTIDE SEQUENCE</scope>
</reference>
<dbReference type="GO" id="GO:0003735">
    <property type="term" value="F:structural constituent of ribosome"/>
    <property type="evidence" value="ECO:0007669"/>
    <property type="project" value="InterPro"/>
</dbReference>
<proteinExistence type="inferred from homology"/>